<keyword evidence="2" id="KW-0238">DNA-binding</keyword>
<organism evidence="5 6">
    <name type="scientific">Cohnella thailandensis</name>
    <dbReference type="NCBI Taxonomy" id="557557"/>
    <lineage>
        <taxon>Bacteria</taxon>
        <taxon>Bacillati</taxon>
        <taxon>Bacillota</taxon>
        <taxon>Bacilli</taxon>
        <taxon>Bacillales</taxon>
        <taxon>Paenibacillaceae</taxon>
        <taxon>Cohnella</taxon>
    </lineage>
</organism>
<protein>
    <submittedName>
        <fullName evidence="5">Helix-turn-helix transcriptional regulator</fullName>
    </submittedName>
</protein>
<dbReference type="PANTHER" id="PTHR43280:SF2">
    <property type="entry name" value="HTH-TYPE TRANSCRIPTIONAL REGULATOR EXSA"/>
    <property type="match status" value="1"/>
</dbReference>
<proteinExistence type="predicted"/>
<evidence type="ECO:0000259" key="4">
    <source>
        <dbReference type="PROSITE" id="PS01124"/>
    </source>
</evidence>
<evidence type="ECO:0000256" key="3">
    <source>
        <dbReference type="ARBA" id="ARBA00023163"/>
    </source>
</evidence>
<keyword evidence="3" id="KW-0804">Transcription</keyword>
<keyword evidence="6" id="KW-1185">Reference proteome</keyword>
<dbReference type="Proteomes" id="UP000535838">
    <property type="component" value="Unassembled WGS sequence"/>
</dbReference>
<dbReference type="InterPro" id="IPR018060">
    <property type="entry name" value="HTH_AraC"/>
</dbReference>
<dbReference type="InterPro" id="IPR009057">
    <property type="entry name" value="Homeodomain-like_sf"/>
</dbReference>
<dbReference type="GO" id="GO:0043565">
    <property type="term" value="F:sequence-specific DNA binding"/>
    <property type="evidence" value="ECO:0007669"/>
    <property type="project" value="InterPro"/>
</dbReference>
<dbReference type="GO" id="GO:0003700">
    <property type="term" value="F:DNA-binding transcription factor activity"/>
    <property type="evidence" value="ECO:0007669"/>
    <property type="project" value="InterPro"/>
</dbReference>
<dbReference type="PROSITE" id="PS00041">
    <property type="entry name" value="HTH_ARAC_FAMILY_1"/>
    <property type="match status" value="1"/>
</dbReference>
<dbReference type="SMART" id="SM00342">
    <property type="entry name" value="HTH_ARAC"/>
    <property type="match status" value="1"/>
</dbReference>
<gene>
    <name evidence="5" type="ORF">H7B67_10250</name>
</gene>
<sequence>MSEDTIIELQTPPLPYYWESGRSDFQAGDRHPNRRNLGLFDLLIVAEGELHIGENGREWTLGLGDALLLMPDGEHYSVKPCETQTTFYWVHFEHSAWQQGARFPRAEGSVVNSPFANPHAVRVPKQIALPAPDIAFDLMRQLLELPVGDSFWEEQSLLAQLLALLEKARSGDNGKPGNRLAERAAAYIQHHYREDITNETLAEALHFHPNYIVRSMKKKYGATPSHYLLEFRLERAKRLLVSTEWPIERIADEVGFRYAPYFSACFKRKLGVSPLRYRKQFNREWT</sequence>
<dbReference type="PROSITE" id="PS01124">
    <property type="entry name" value="HTH_ARAC_FAMILY_2"/>
    <property type="match status" value="1"/>
</dbReference>
<dbReference type="SUPFAM" id="SSF51215">
    <property type="entry name" value="Regulatory protein AraC"/>
    <property type="match status" value="1"/>
</dbReference>
<reference evidence="5 6" key="1">
    <citation type="submission" date="2020-08" db="EMBL/GenBank/DDBJ databases">
        <title>Cohnella phylogeny.</title>
        <authorList>
            <person name="Dunlap C."/>
        </authorList>
    </citation>
    <scope>NUCLEOTIDE SEQUENCE [LARGE SCALE GENOMIC DNA]</scope>
    <source>
        <strain evidence="5 6">DSM 25241</strain>
    </source>
</reference>
<dbReference type="InterPro" id="IPR037923">
    <property type="entry name" value="HTH-like"/>
</dbReference>
<evidence type="ECO:0000313" key="6">
    <source>
        <dbReference type="Proteomes" id="UP000535838"/>
    </source>
</evidence>
<feature type="domain" description="HTH araC/xylS-type" evidence="4">
    <location>
        <begin position="182"/>
        <end position="280"/>
    </location>
</feature>
<dbReference type="Pfam" id="PF12833">
    <property type="entry name" value="HTH_18"/>
    <property type="match status" value="1"/>
</dbReference>
<dbReference type="RefSeq" id="WP_185119734.1">
    <property type="nucleotide sequence ID" value="NZ_JACJVQ010000007.1"/>
</dbReference>
<dbReference type="SUPFAM" id="SSF46689">
    <property type="entry name" value="Homeodomain-like"/>
    <property type="match status" value="2"/>
</dbReference>
<dbReference type="Gene3D" id="1.10.10.60">
    <property type="entry name" value="Homeodomain-like"/>
    <property type="match status" value="2"/>
</dbReference>
<dbReference type="AlphaFoldDB" id="A0A841SWK3"/>
<dbReference type="InterPro" id="IPR018062">
    <property type="entry name" value="HTH_AraC-typ_CS"/>
</dbReference>
<dbReference type="PANTHER" id="PTHR43280">
    <property type="entry name" value="ARAC-FAMILY TRANSCRIPTIONAL REGULATOR"/>
    <property type="match status" value="1"/>
</dbReference>
<dbReference type="EMBL" id="JACJVQ010000007">
    <property type="protein sequence ID" value="MBB6634495.1"/>
    <property type="molecule type" value="Genomic_DNA"/>
</dbReference>
<name>A0A841SWK3_9BACL</name>
<accession>A0A841SWK3</accession>
<evidence type="ECO:0000313" key="5">
    <source>
        <dbReference type="EMBL" id="MBB6634495.1"/>
    </source>
</evidence>
<evidence type="ECO:0000256" key="2">
    <source>
        <dbReference type="ARBA" id="ARBA00023125"/>
    </source>
</evidence>
<keyword evidence="1" id="KW-0805">Transcription regulation</keyword>
<comment type="caution">
    <text evidence="5">The sequence shown here is derived from an EMBL/GenBank/DDBJ whole genome shotgun (WGS) entry which is preliminary data.</text>
</comment>
<evidence type="ECO:0000256" key="1">
    <source>
        <dbReference type="ARBA" id="ARBA00023015"/>
    </source>
</evidence>